<dbReference type="AlphaFoldDB" id="A0A0K1JLE2"/>
<dbReference type="CDD" id="cd06267">
    <property type="entry name" value="PBP1_LacI_sugar_binding-like"/>
    <property type="match status" value="1"/>
</dbReference>
<keyword evidence="2" id="KW-0238">DNA-binding</keyword>
<dbReference type="CDD" id="cd01392">
    <property type="entry name" value="HTH_LacI"/>
    <property type="match status" value="1"/>
</dbReference>
<dbReference type="SUPFAM" id="SSF53822">
    <property type="entry name" value="Periplasmic binding protein-like I"/>
    <property type="match status" value="1"/>
</dbReference>
<dbReference type="Proteomes" id="UP000066480">
    <property type="component" value="Chromosome"/>
</dbReference>
<dbReference type="InterPro" id="IPR000843">
    <property type="entry name" value="HTH_LacI"/>
</dbReference>
<keyword evidence="1" id="KW-0805">Transcription regulation</keyword>
<dbReference type="PRINTS" id="PR00036">
    <property type="entry name" value="HTHLACI"/>
</dbReference>
<feature type="domain" description="HTH lacI-type" evidence="5">
    <location>
        <begin position="3"/>
        <end position="57"/>
    </location>
</feature>
<dbReference type="PANTHER" id="PTHR30146">
    <property type="entry name" value="LACI-RELATED TRANSCRIPTIONAL REPRESSOR"/>
    <property type="match status" value="1"/>
</dbReference>
<organism evidence="6 7">
    <name type="scientific">Luteipulveratus mongoliensis</name>
    <dbReference type="NCBI Taxonomy" id="571913"/>
    <lineage>
        <taxon>Bacteria</taxon>
        <taxon>Bacillati</taxon>
        <taxon>Actinomycetota</taxon>
        <taxon>Actinomycetes</taxon>
        <taxon>Micrococcales</taxon>
        <taxon>Dermacoccaceae</taxon>
        <taxon>Luteipulveratus</taxon>
    </lineage>
</organism>
<evidence type="ECO:0000313" key="6">
    <source>
        <dbReference type="EMBL" id="AKU17544.1"/>
    </source>
</evidence>
<evidence type="ECO:0000256" key="4">
    <source>
        <dbReference type="SAM" id="MobiDB-lite"/>
    </source>
</evidence>
<dbReference type="GO" id="GO:0003700">
    <property type="term" value="F:DNA-binding transcription factor activity"/>
    <property type="evidence" value="ECO:0007669"/>
    <property type="project" value="TreeGrafter"/>
</dbReference>
<accession>A0A0K1JLE2</accession>
<dbReference type="EMBL" id="CP011112">
    <property type="protein sequence ID" value="AKU17544.1"/>
    <property type="molecule type" value="Genomic_DNA"/>
</dbReference>
<evidence type="ECO:0000256" key="3">
    <source>
        <dbReference type="ARBA" id="ARBA00023163"/>
    </source>
</evidence>
<dbReference type="Gene3D" id="3.40.50.2300">
    <property type="match status" value="2"/>
</dbReference>
<dbReference type="KEGG" id="lmoi:VV02_19690"/>
<keyword evidence="3" id="KW-0804">Transcription</keyword>
<evidence type="ECO:0000256" key="2">
    <source>
        <dbReference type="ARBA" id="ARBA00023125"/>
    </source>
</evidence>
<keyword evidence="7" id="KW-1185">Reference proteome</keyword>
<gene>
    <name evidence="6" type="ORF">VV02_19690</name>
</gene>
<feature type="region of interest" description="Disordered" evidence="4">
    <location>
        <begin position="332"/>
        <end position="352"/>
    </location>
</feature>
<dbReference type="RefSeq" id="WP_169787721.1">
    <property type="nucleotide sequence ID" value="NZ_CP011112.1"/>
</dbReference>
<dbReference type="InterPro" id="IPR046335">
    <property type="entry name" value="LacI/GalR-like_sensor"/>
</dbReference>
<dbReference type="InterPro" id="IPR010982">
    <property type="entry name" value="Lambda_DNA-bd_dom_sf"/>
</dbReference>
<protein>
    <recommendedName>
        <fullName evidence="5">HTH lacI-type domain-containing protein</fullName>
    </recommendedName>
</protein>
<sequence length="352" mass="37591">MPTTLRDVAQRAGVSVRTVSNVVNDFPQVSDATRALVQKAIDELDYQPNLVARRLRTGRTGVLGLLVPKLSQPYFAELADAMVTAAGRRGRTLVIDQTDGRRDSERSPFAQAAADQLWEGAVVSPLALTREDLDPRRRAMPLVMLGEHAEALDIAWVGCDNLAAAKSAVDHLISLGRKEIAVIGHQSGPGGETGQVRTKGYRAAMRSAGLPVRRGWIRTPTSFDRAGGADAVRTLMTLSSRPDAIFCYNDELALGALFALHQLGVRVPDDVAVMGWDDIVESSFAVPTLTSVAVPKTAVADAALDQLLHQIEHGVTSREHVVIEHQIAVRASTAGSTPDSHPLDAHGGTSGV</sequence>
<dbReference type="PANTHER" id="PTHR30146:SF153">
    <property type="entry name" value="LACTOSE OPERON REPRESSOR"/>
    <property type="match status" value="1"/>
</dbReference>
<dbReference type="Pfam" id="PF00356">
    <property type="entry name" value="LacI"/>
    <property type="match status" value="1"/>
</dbReference>
<dbReference type="STRING" id="571913.VV02_19690"/>
<name>A0A0K1JLE2_9MICO</name>
<proteinExistence type="predicted"/>
<dbReference type="SMART" id="SM00354">
    <property type="entry name" value="HTH_LACI"/>
    <property type="match status" value="1"/>
</dbReference>
<dbReference type="PROSITE" id="PS00356">
    <property type="entry name" value="HTH_LACI_1"/>
    <property type="match status" value="1"/>
</dbReference>
<dbReference type="Gene3D" id="1.10.260.40">
    <property type="entry name" value="lambda repressor-like DNA-binding domains"/>
    <property type="match status" value="1"/>
</dbReference>
<reference evidence="6 7" key="1">
    <citation type="submission" date="2015-03" db="EMBL/GenBank/DDBJ databases">
        <title>Luteipulveratus halotolerans sp. nov., a novel actinobacterium (Dermacoccaceae) from Sarawak, Malaysia.</title>
        <authorList>
            <person name="Juboi H."/>
            <person name="Basik A."/>
            <person name="Shamsul S.S."/>
            <person name="Arnold P."/>
            <person name="Schmitt E.K."/>
            <person name="Sanglier J.-J."/>
            <person name="Yeo T."/>
        </authorList>
    </citation>
    <scope>NUCLEOTIDE SEQUENCE [LARGE SCALE GENOMIC DNA]</scope>
    <source>
        <strain evidence="6 7">MN07-A0370</strain>
    </source>
</reference>
<evidence type="ECO:0000256" key="1">
    <source>
        <dbReference type="ARBA" id="ARBA00023015"/>
    </source>
</evidence>
<dbReference type="PROSITE" id="PS50932">
    <property type="entry name" value="HTH_LACI_2"/>
    <property type="match status" value="1"/>
</dbReference>
<evidence type="ECO:0000259" key="5">
    <source>
        <dbReference type="PROSITE" id="PS50932"/>
    </source>
</evidence>
<dbReference type="InterPro" id="IPR028082">
    <property type="entry name" value="Peripla_BP_I"/>
</dbReference>
<dbReference type="GO" id="GO:0000976">
    <property type="term" value="F:transcription cis-regulatory region binding"/>
    <property type="evidence" value="ECO:0007669"/>
    <property type="project" value="TreeGrafter"/>
</dbReference>
<dbReference type="SUPFAM" id="SSF47413">
    <property type="entry name" value="lambda repressor-like DNA-binding domains"/>
    <property type="match status" value="1"/>
</dbReference>
<dbReference type="Pfam" id="PF13377">
    <property type="entry name" value="Peripla_BP_3"/>
    <property type="match status" value="1"/>
</dbReference>
<evidence type="ECO:0000313" key="7">
    <source>
        <dbReference type="Proteomes" id="UP000066480"/>
    </source>
</evidence>